<protein>
    <recommendedName>
        <fullName evidence="7">FAD-binding domain-containing protein</fullName>
    </recommendedName>
</protein>
<dbReference type="Pfam" id="PF01494">
    <property type="entry name" value="FAD_binding_3"/>
    <property type="match status" value="1"/>
</dbReference>
<dbReference type="PANTHER" id="PTHR47178:SF1">
    <property type="entry name" value="FAD-BINDING DOMAIN-CONTAINING PROTEIN-RELATED"/>
    <property type="match status" value="1"/>
</dbReference>
<keyword evidence="4" id="KW-0560">Oxidoreductase</keyword>
<keyword evidence="5" id="KW-0503">Monooxygenase</keyword>
<dbReference type="InterPro" id="IPR036188">
    <property type="entry name" value="FAD/NAD-bd_sf"/>
</dbReference>
<dbReference type="GO" id="GO:0071949">
    <property type="term" value="F:FAD binding"/>
    <property type="evidence" value="ECO:0007669"/>
    <property type="project" value="InterPro"/>
</dbReference>
<evidence type="ECO:0000259" key="7">
    <source>
        <dbReference type="Pfam" id="PF01494"/>
    </source>
</evidence>
<organism evidence="8 9">
    <name type="scientific">Chaetomium fimeti</name>
    <dbReference type="NCBI Taxonomy" id="1854472"/>
    <lineage>
        <taxon>Eukaryota</taxon>
        <taxon>Fungi</taxon>
        <taxon>Dikarya</taxon>
        <taxon>Ascomycota</taxon>
        <taxon>Pezizomycotina</taxon>
        <taxon>Sordariomycetes</taxon>
        <taxon>Sordariomycetidae</taxon>
        <taxon>Sordariales</taxon>
        <taxon>Chaetomiaceae</taxon>
        <taxon>Chaetomium</taxon>
    </lineage>
</organism>
<proteinExistence type="predicted"/>
<evidence type="ECO:0000256" key="5">
    <source>
        <dbReference type="ARBA" id="ARBA00023033"/>
    </source>
</evidence>
<keyword evidence="6" id="KW-0732">Signal</keyword>
<comment type="caution">
    <text evidence="8">The sequence shown here is derived from an EMBL/GenBank/DDBJ whole genome shotgun (WGS) entry which is preliminary data.</text>
</comment>
<dbReference type="GO" id="GO:0004497">
    <property type="term" value="F:monooxygenase activity"/>
    <property type="evidence" value="ECO:0007669"/>
    <property type="project" value="UniProtKB-KW"/>
</dbReference>
<evidence type="ECO:0000256" key="4">
    <source>
        <dbReference type="ARBA" id="ARBA00023002"/>
    </source>
</evidence>
<evidence type="ECO:0000313" key="8">
    <source>
        <dbReference type="EMBL" id="KAK3299887.1"/>
    </source>
</evidence>
<comment type="cofactor">
    <cofactor evidence="1">
        <name>FAD</name>
        <dbReference type="ChEBI" id="CHEBI:57692"/>
    </cofactor>
</comment>
<reference evidence="8" key="1">
    <citation type="journal article" date="2023" name="Mol. Phylogenet. Evol.">
        <title>Genome-scale phylogeny and comparative genomics of the fungal order Sordariales.</title>
        <authorList>
            <person name="Hensen N."/>
            <person name="Bonometti L."/>
            <person name="Westerberg I."/>
            <person name="Brannstrom I.O."/>
            <person name="Guillou S."/>
            <person name="Cros-Aarteil S."/>
            <person name="Calhoun S."/>
            <person name="Haridas S."/>
            <person name="Kuo A."/>
            <person name="Mondo S."/>
            <person name="Pangilinan J."/>
            <person name="Riley R."/>
            <person name="LaButti K."/>
            <person name="Andreopoulos B."/>
            <person name="Lipzen A."/>
            <person name="Chen C."/>
            <person name="Yan M."/>
            <person name="Daum C."/>
            <person name="Ng V."/>
            <person name="Clum A."/>
            <person name="Steindorff A."/>
            <person name="Ohm R.A."/>
            <person name="Martin F."/>
            <person name="Silar P."/>
            <person name="Natvig D.O."/>
            <person name="Lalanne C."/>
            <person name="Gautier V."/>
            <person name="Ament-Velasquez S.L."/>
            <person name="Kruys A."/>
            <person name="Hutchinson M.I."/>
            <person name="Powell A.J."/>
            <person name="Barry K."/>
            <person name="Miller A.N."/>
            <person name="Grigoriev I.V."/>
            <person name="Debuchy R."/>
            <person name="Gladieux P."/>
            <person name="Hiltunen Thoren M."/>
            <person name="Johannesson H."/>
        </authorList>
    </citation>
    <scope>NUCLEOTIDE SEQUENCE</scope>
    <source>
        <strain evidence="8">CBS 168.71</strain>
    </source>
</reference>
<accession>A0AAE0HNL0</accession>
<keyword evidence="2" id="KW-0285">Flavoprotein</keyword>
<dbReference type="Proteomes" id="UP001278766">
    <property type="component" value="Unassembled WGS sequence"/>
</dbReference>
<keyword evidence="9" id="KW-1185">Reference proteome</keyword>
<dbReference type="EMBL" id="JAUEPN010000001">
    <property type="protein sequence ID" value="KAK3299887.1"/>
    <property type="molecule type" value="Genomic_DNA"/>
</dbReference>
<evidence type="ECO:0000313" key="9">
    <source>
        <dbReference type="Proteomes" id="UP001278766"/>
    </source>
</evidence>
<feature type="signal peptide" evidence="6">
    <location>
        <begin position="1"/>
        <end position="22"/>
    </location>
</feature>
<keyword evidence="3" id="KW-0274">FAD</keyword>
<feature type="chain" id="PRO_5042283734" description="FAD-binding domain-containing protein" evidence="6">
    <location>
        <begin position="23"/>
        <end position="405"/>
    </location>
</feature>
<evidence type="ECO:0000256" key="1">
    <source>
        <dbReference type="ARBA" id="ARBA00001974"/>
    </source>
</evidence>
<dbReference type="AlphaFoldDB" id="A0AAE0HNL0"/>
<name>A0AAE0HNL0_9PEZI</name>
<dbReference type="SUPFAM" id="SSF51905">
    <property type="entry name" value="FAD/NAD(P)-binding domain"/>
    <property type="match status" value="1"/>
</dbReference>
<evidence type="ECO:0000256" key="3">
    <source>
        <dbReference type="ARBA" id="ARBA00022827"/>
    </source>
</evidence>
<reference evidence="8" key="2">
    <citation type="submission" date="2023-06" db="EMBL/GenBank/DDBJ databases">
        <authorList>
            <consortium name="Lawrence Berkeley National Laboratory"/>
            <person name="Haridas S."/>
            <person name="Hensen N."/>
            <person name="Bonometti L."/>
            <person name="Westerberg I."/>
            <person name="Brannstrom I.O."/>
            <person name="Guillou S."/>
            <person name="Cros-Aarteil S."/>
            <person name="Calhoun S."/>
            <person name="Kuo A."/>
            <person name="Mondo S."/>
            <person name="Pangilinan J."/>
            <person name="Riley R."/>
            <person name="Labutti K."/>
            <person name="Andreopoulos B."/>
            <person name="Lipzen A."/>
            <person name="Chen C."/>
            <person name="Yanf M."/>
            <person name="Daum C."/>
            <person name="Ng V."/>
            <person name="Clum A."/>
            <person name="Steindorff A."/>
            <person name="Ohm R."/>
            <person name="Martin F."/>
            <person name="Silar P."/>
            <person name="Natvig D."/>
            <person name="Lalanne C."/>
            <person name="Gautier V."/>
            <person name="Ament-Velasquez S.L."/>
            <person name="Kruys A."/>
            <person name="Hutchinson M.I."/>
            <person name="Powell A.J."/>
            <person name="Barry K."/>
            <person name="Miller A.N."/>
            <person name="Grigoriev I.V."/>
            <person name="Debuchy R."/>
            <person name="Gladieux P."/>
            <person name="Thoren M.H."/>
            <person name="Johannesson H."/>
        </authorList>
    </citation>
    <scope>NUCLEOTIDE SEQUENCE</scope>
    <source>
        <strain evidence="8">CBS 168.71</strain>
    </source>
</reference>
<gene>
    <name evidence="8" type="ORF">B0H64DRAFT_421345</name>
</gene>
<sequence>MSEPCQLPVIIAGAGIVGLALAQALKKSGAPFCIYERDQNLHARFSGWGLSVNSEALRHCLPNSLFDRLDSIQVDPRQRPTSDIGTGFLNLETAQPWLTIPSSLRRRVDRGRLRELLATDIDVKWTKRVVSFKLTDSGVSVCFSDGTKVEGSVLVAADGSGSRVRRLLVGDRVGRLNPVPAHYLAVTVRLTEDTLNQLPHPVIFQGSHPATGYYMFFSTLSTPEVNGSRRTSNPYYEAQLDVSWLSEGPEDVVPRTNAARLARIKHMAAKDTGFHITLRKVIDDIPDDTQVSIVRLADWPTTSWDGFGGRVTLLGDAAHPMTMYRGEAANQGFTDAKNLAQQLALWHGGSKTRQEALTAYETEMAQRGREAVLLSRQACLDAHNLHKLTPNSPLIGKRNSPTRPC</sequence>
<dbReference type="PANTHER" id="PTHR47178">
    <property type="entry name" value="MONOOXYGENASE, FAD-BINDING"/>
    <property type="match status" value="1"/>
</dbReference>
<dbReference type="RefSeq" id="XP_062663401.1">
    <property type="nucleotide sequence ID" value="XM_062805529.1"/>
</dbReference>
<evidence type="ECO:0000256" key="6">
    <source>
        <dbReference type="SAM" id="SignalP"/>
    </source>
</evidence>
<dbReference type="PRINTS" id="PR00420">
    <property type="entry name" value="RNGMNOXGNASE"/>
</dbReference>
<dbReference type="InterPro" id="IPR002938">
    <property type="entry name" value="FAD-bd"/>
</dbReference>
<dbReference type="Gene3D" id="3.50.50.60">
    <property type="entry name" value="FAD/NAD(P)-binding domain"/>
    <property type="match status" value="1"/>
</dbReference>
<dbReference type="GeneID" id="87842477"/>
<evidence type="ECO:0000256" key="2">
    <source>
        <dbReference type="ARBA" id="ARBA00022630"/>
    </source>
</evidence>
<feature type="domain" description="FAD-binding" evidence="7">
    <location>
        <begin position="7"/>
        <end position="372"/>
    </location>
</feature>